<accession>A0A8C3XIN7</accession>
<dbReference type="PANTHER" id="PTHR14492:SF4">
    <property type="entry name" value="CILIOGENESIS AND PLANAR POLARITY EFFECTOR 1"/>
    <property type="match status" value="1"/>
</dbReference>
<proteinExistence type="predicted"/>
<dbReference type="Proteomes" id="UP000694403">
    <property type="component" value="Unplaced"/>
</dbReference>
<evidence type="ECO:0000313" key="2">
    <source>
        <dbReference type="Proteomes" id="UP000694403"/>
    </source>
</evidence>
<evidence type="ECO:0000313" key="1">
    <source>
        <dbReference type="Ensembl" id="ENSCSRP00000002124.1"/>
    </source>
</evidence>
<keyword evidence="2" id="KW-1185">Reference proteome</keyword>
<dbReference type="GO" id="GO:0060271">
    <property type="term" value="P:cilium assembly"/>
    <property type="evidence" value="ECO:0007669"/>
    <property type="project" value="TreeGrafter"/>
</dbReference>
<dbReference type="PANTHER" id="PTHR14492">
    <property type="entry name" value="JBTS17"/>
    <property type="match status" value="1"/>
</dbReference>
<reference evidence="1" key="2">
    <citation type="submission" date="2025-09" db="UniProtKB">
        <authorList>
            <consortium name="Ensembl"/>
        </authorList>
    </citation>
    <scope>IDENTIFICATION</scope>
</reference>
<dbReference type="AlphaFoldDB" id="A0A8C3XIN7"/>
<organism evidence="1 2">
    <name type="scientific">Chelydra serpentina</name>
    <name type="common">Snapping turtle</name>
    <name type="synonym">Testudo serpentina</name>
    <dbReference type="NCBI Taxonomy" id="8475"/>
    <lineage>
        <taxon>Eukaryota</taxon>
        <taxon>Metazoa</taxon>
        <taxon>Chordata</taxon>
        <taxon>Craniata</taxon>
        <taxon>Vertebrata</taxon>
        <taxon>Euteleostomi</taxon>
        <taxon>Archelosauria</taxon>
        <taxon>Testudinata</taxon>
        <taxon>Testudines</taxon>
        <taxon>Cryptodira</taxon>
        <taxon>Durocryptodira</taxon>
        <taxon>Americhelydia</taxon>
        <taxon>Chelydroidea</taxon>
        <taxon>Chelydridae</taxon>
        <taxon>Chelydra</taxon>
    </lineage>
</organism>
<dbReference type="Ensembl" id="ENSCSRT00000002187.1">
    <property type="protein sequence ID" value="ENSCSRP00000002124.1"/>
    <property type="gene ID" value="ENSCSRG00000001478.1"/>
</dbReference>
<reference evidence="1" key="1">
    <citation type="submission" date="2025-08" db="UniProtKB">
        <authorList>
            <consortium name="Ensembl"/>
        </authorList>
    </citation>
    <scope>IDENTIFICATION</scope>
</reference>
<protein>
    <submittedName>
        <fullName evidence="1">Ciliogenesis and planar polarity effector 1</fullName>
    </submittedName>
</protein>
<sequence length="383" mass="42666">WFPHNSLLYMGRTSIPLDLLCLIESIKFLVSSSLNVFCFSFKQFQPPKLIPIQNLIAFEQSRQCTSAPHDFNGQDHSGQIKLLKANTEPFDARHTQNNTKRQGQIFKIGLHLKRLTSNLNLLQLITMGVFVPSSLKTGLDAITTSAGLHCMASTKRKPAETQDASTNTDPGKMPPNLFALFVFHSCSQSFSRSAFIGHKYINVIDIENSDLLKDLPTIAESTEEMVTTQQHENFEVPSSAMLHHMAASVTNAIPPNGFQIKELPLLAREMGTLCISQPSLLTQIARPSADDHQNGLFPVQESDIKSDAARDNLTWNLLHEDVSIIDSTGLSAKIISKEHFCTKLQEMDIQLQALQNIAENMEKDFSNTKLVCSDCSVFFPSFN</sequence>
<dbReference type="GO" id="GO:0035869">
    <property type="term" value="C:ciliary transition zone"/>
    <property type="evidence" value="ECO:0007669"/>
    <property type="project" value="TreeGrafter"/>
</dbReference>
<name>A0A8C3XIN7_CHESE</name>
<dbReference type="InterPro" id="IPR028236">
    <property type="entry name" value="CPLANE1"/>
</dbReference>